<evidence type="ECO:0000256" key="1">
    <source>
        <dbReference type="ARBA" id="ARBA00004123"/>
    </source>
</evidence>
<evidence type="ECO:0000256" key="11">
    <source>
        <dbReference type="ARBA" id="ARBA00023242"/>
    </source>
</evidence>
<dbReference type="Proteomes" id="UP000310066">
    <property type="component" value="Unassembled WGS sequence"/>
</dbReference>
<evidence type="ECO:0000259" key="16">
    <source>
        <dbReference type="Pfam" id="PF00705"/>
    </source>
</evidence>
<evidence type="ECO:0000313" key="19">
    <source>
        <dbReference type="Proteomes" id="UP000310066"/>
    </source>
</evidence>
<dbReference type="InterPro" id="IPR022659">
    <property type="entry name" value="Pr_cel_nuc_antig_CS"/>
</dbReference>
<dbReference type="PANTHER" id="PTHR11352">
    <property type="entry name" value="PROLIFERATING CELL NUCLEAR ANTIGEN"/>
    <property type="match status" value="1"/>
</dbReference>
<dbReference type="PROSITE" id="PS00293">
    <property type="entry name" value="PCNA_2"/>
    <property type="match status" value="1"/>
</dbReference>
<dbReference type="InterPro" id="IPR046938">
    <property type="entry name" value="DNA_clamp_sf"/>
</dbReference>
<dbReference type="SUPFAM" id="SSF55979">
    <property type="entry name" value="DNA clamp"/>
    <property type="match status" value="2"/>
</dbReference>
<dbReference type="FunFam" id="3.70.10.10:FF:000001">
    <property type="entry name" value="Proliferating cell nuclear antigen"/>
    <property type="match status" value="1"/>
</dbReference>
<keyword evidence="6 14" id="KW-0235">DNA replication</keyword>
<feature type="domain" description="Proliferating cell nuclear antigen PCNA C-terminal" evidence="17">
    <location>
        <begin position="435"/>
        <end position="562"/>
    </location>
</feature>
<dbReference type="GO" id="GO:0030337">
    <property type="term" value="F:DNA polymerase processivity factor activity"/>
    <property type="evidence" value="ECO:0007669"/>
    <property type="project" value="InterPro"/>
</dbReference>
<evidence type="ECO:0000256" key="10">
    <source>
        <dbReference type="ARBA" id="ARBA00023136"/>
    </source>
</evidence>
<evidence type="ECO:0000256" key="7">
    <source>
        <dbReference type="ARBA" id="ARBA00022824"/>
    </source>
</evidence>
<dbReference type="STRING" id="329885.A0A4U0VIX5"/>
<dbReference type="GO" id="GO:0006298">
    <property type="term" value="P:mismatch repair"/>
    <property type="evidence" value="ECO:0007669"/>
    <property type="project" value="TreeGrafter"/>
</dbReference>
<dbReference type="CDD" id="cd00577">
    <property type="entry name" value="PCNA"/>
    <property type="match status" value="1"/>
</dbReference>
<evidence type="ECO:0000256" key="14">
    <source>
        <dbReference type="RuleBase" id="RU003671"/>
    </source>
</evidence>
<dbReference type="HAMAP" id="MF_00317">
    <property type="entry name" value="DNApol_clamp_arch"/>
    <property type="match status" value="1"/>
</dbReference>
<name>A0A4U0VIX5_9PEZI</name>
<dbReference type="InterPro" id="IPR029008">
    <property type="entry name" value="EMC6-like"/>
</dbReference>
<evidence type="ECO:0000259" key="17">
    <source>
        <dbReference type="Pfam" id="PF02747"/>
    </source>
</evidence>
<evidence type="ECO:0000256" key="6">
    <source>
        <dbReference type="ARBA" id="ARBA00022705"/>
    </source>
</evidence>
<evidence type="ECO:0000256" key="2">
    <source>
        <dbReference type="ARBA" id="ARBA00004477"/>
    </source>
</evidence>
<dbReference type="Pfam" id="PF02747">
    <property type="entry name" value="PCNA_C"/>
    <property type="match status" value="1"/>
</dbReference>
<comment type="caution">
    <text evidence="18">The sequence shown here is derived from an EMBL/GenBank/DDBJ whole genome shotgun (WGS) entry which is preliminary data.</text>
</comment>
<dbReference type="GO" id="GO:0070987">
    <property type="term" value="P:error-free translesion synthesis"/>
    <property type="evidence" value="ECO:0007669"/>
    <property type="project" value="UniProtKB-ARBA"/>
</dbReference>
<dbReference type="GO" id="GO:0006272">
    <property type="term" value="P:leading strand elongation"/>
    <property type="evidence" value="ECO:0007669"/>
    <property type="project" value="TreeGrafter"/>
</dbReference>
<keyword evidence="5 15" id="KW-0812">Transmembrane</keyword>
<dbReference type="PROSITE" id="PS01251">
    <property type="entry name" value="PCNA_1"/>
    <property type="match status" value="1"/>
</dbReference>
<evidence type="ECO:0000256" key="3">
    <source>
        <dbReference type="ARBA" id="ARBA00009436"/>
    </source>
</evidence>
<dbReference type="InterPro" id="IPR022649">
    <property type="entry name" value="Pr_cel_nuc_antig_C"/>
</dbReference>
<dbReference type="Pfam" id="PF00705">
    <property type="entry name" value="PCNA_N"/>
    <property type="match status" value="1"/>
</dbReference>
<evidence type="ECO:0000256" key="8">
    <source>
        <dbReference type="ARBA" id="ARBA00022989"/>
    </source>
</evidence>
<feature type="transmembrane region" description="Helical" evidence="15">
    <location>
        <begin position="252"/>
        <end position="271"/>
    </location>
</feature>
<dbReference type="PANTHER" id="PTHR11352:SF0">
    <property type="entry name" value="PROLIFERATING CELL NUCLEAR ANTIGEN"/>
    <property type="match status" value="1"/>
</dbReference>
<dbReference type="PRINTS" id="PR00339">
    <property type="entry name" value="PCNACYCLIN"/>
</dbReference>
<dbReference type="GO" id="GO:0006275">
    <property type="term" value="P:regulation of DNA replication"/>
    <property type="evidence" value="ECO:0007669"/>
    <property type="project" value="InterPro"/>
</dbReference>
<accession>A0A4U0VIX5</accession>
<evidence type="ECO:0000256" key="12">
    <source>
        <dbReference type="ARBA" id="ARBA00054163"/>
    </source>
</evidence>
<proteinExistence type="inferred from homology"/>
<evidence type="ECO:0000256" key="4">
    <source>
        <dbReference type="ARBA" id="ARBA00010462"/>
    </source>
</evidence>
<keyword evidence="8 15" id="KW-1133">Transmembrane helix</keyword>
<reference evidence="18 19" key="1">
    <citation type="submission" date="2017-03" db="EMBL/GenBank/DDBJ databases">
        <title>Genomes of endolithic fungi from Antarctica.</title>
        <authorList>
            <person name="Coleine C."/>
            <person name="Masonjones S."/>
            <person name="Stajich J.E."/>
        </authorList>
    </citation>
    <scope>NUCLEOTIDE SEQUENCE [LARGE SCALE GENOMIC DNA]</scope>
    <source>
        <strain evidence="18 19">CCFEE 5311</strain>
    </source>
</reference>
<feature type="transmembrane region" description="Helical" evidence="15">
    <location>
        <begin position="291"/>
        <end position="312"/>
    </location>
</feature>
<comment type="similarity">
    <text evidence="4 14">Belongs to the PCNA family.</text>
</comment>
<dbReference type="EMBL" id="NAJP01000004">
    <property type="protein sequence ID" value="TKA48275.1"/>
    <property type="molecule type" value="Genomic_DNA"/>
</dbReference>
<feature type="domain" description="Proliferating cell nuclear antigen PCNA N-terminal" evidence="16">
    <location>
        <begin position="309"/>
        <end position="432"/>
    </location>
</feature>
<comment type="subcellular location">
    <subcellularLocation>
        <location evidence="2">Endoplasmic reticulum membrane</location>
        <topology evidence="2">Multi-pass membrane protein</topology>
    </subcellularLocation>
    <subcellularLocation>
        <location evidence="1 13">Nucleus</location>
    </subcellularLocation>
</comment>
<keyword evidence="7" id="KW-0256">Endoplasmic reticulum</keyword>
<comment type="function">
    <text evidence="13">This protein is an auxiliary protein of DNA polymerase delta and is involved in the control of eukaryotic DNA replication by increasing the polymerase's processivity during elongation of the leading strand.</text>
</comment>
<keyword evidence="11 13" id="KW-0539">Nucleus</keyword>
<dbReference type="GO" id="GO:0043626">
    <property type="term" value="C:PCNA complex"/>
    <property type="evidence" value="ECO:0007669"/>
    <property type="project" value="TreeGrafter"/>
</dbReference>
<dbReference type="NCBIfam" id="TIGR00590">
    <property type="entry name" value="pcna"/>
    <property type="match status" value="1"/>
</dbReference>
<dbReference type="FunFam" id="3.10.150.10:FF:000008">
    <property type="entry name" value="Proliferating cell nuclear antigen"/>
    <property type="match status" value="1"/>
</dbReference>
<dbReference type="InterPro" id="IPR000730">
    <property type="entry name" value="Pr_cel_nuc_antig"/>
</dbReference>
<dbReference type="OrthoDB" id="534348at2759"/>
<dbReference type="InterPro" id="IPR022648">
    <property type="entry name" value="Pr_cel_nuc_antig_N"/>
</dbReference>
<evidence type="ECO:0000256" key="9">
    <source>
        <dbReference type="ARBA" id="ARBA00023125"/>
    </source>
</evidence>
<keyword evidence="9 14" id="KW-0238">DNA-binding</keyword>
<evidence type="ECO:0000256" key="15">
    <source>
        <dbReference type="SAM" id="Phobius"/>
    </source>
</evidence>
<dbReference type="AlphaFoldDB" id="A0A4U0VIX5"/>
<protein>
    <recommendedName>
        <fullName evidence="13">DNA sliding clamp PCNA</fullName>
    </recommendedName>
</protein>
<evidence type="ECO:0000256" key="5">
    <source>
        <dbReference type="ARBA" id="ARBA00022692"/>
    </source>
</evidence>
<sequence>MQVMSEEQRIAVCKTSVDQIYTMLRTSPQTWRNYLTLARSVIAHIDNTSFMQQPRRTAEQSWLIGGLQRLALIDNGNAEVPDISNWCTRQWATVLQREPQNVEALRGLGSAWLSRAQPALLRIHYVDGSSSSSGGSSQWCAPSINSIDDERQAALAVREAERRSGTADYVEAKGFLQPATEYFERAIAAATAQRTALGKICEMIDERELVVRPIVQDSVQHNARTVSNIRALTASLFGVAAGTLGLESFPGFIFYFLGTAVVSLLIFTLKADSKPEAYFYHPVGDLWAGDMFGGLMSFVLTWTLLYGLLLEARLEQAQLLKKVVDAIKDLVQDCNFDCNDSGIALQAMDNSHVALVSMMLKSESFSPFRCDRNIALGINLTSLQKVLRCAQNEDILTVKAEDAPDVVNMVFESADSDRISEYDIKLMDIDQEHLGIPDTEYAATISMPSSEFQRICRDLTALSESVAIECTKEGVKFACNGDIGSGAVTLRSHTDVEKPEKNIEINLSEPVALTFSLKYLVNFCKASGLSDSVKLCLSNEVPLLVEYALSNNSYLRFYLAPKE</sequence>
<keyword evidence="10 15" id="KW-0472">Membrane</keyword>
<gene>
    <name evidence="18" type="ORF">B0A54_01768</name>
</gene>
<dbReference type="Gene3D" id="3.10.150.10">
    <property type="entry name" value="DNA Polymerase III, subunit A, domain 2"/>
    <property type="match status" value="2"/>
</dbReference>
<comment type="similarity">
    <text evidence="3">Belongs to the EMC6 family.</text>
</comment>
<evidence type="ECO:0000313" key="18">
    <source>
        <dbReference type="EMBL" id="TKA48275.1"/>
    </source>
</evidence>
<dbReference type="GO" id="GO:0005789">
    <property type="term" value="C:endoplasmic reticulum membrane"/>
    <property type="evidence" value="ECO:0007669"/>
    <property type="project" value="UniProtKB-SubCell"/>
</dbReference>
<organism evidence="18 19">
    <name type="scientific">Friedmanniomyces endolithicus</name>
    <dbReference type="NCBI Taxonomy" id="329885"/>
    <lineage>
        <taxon>Eukaryota</taxon>
        <taxon>Fungi</taxon>
        <taxon>Dikarya</taxon>
        <taxon>Ascomycota</taxon>
        <taxon>Pezizomycotina</taxon>
        <taxon>Dothideomycetes</taxon>
        <taxon>Dothideomycetidae</taxon>
        <taxon>Mycosphaerellales</taxon>
        <taxon>Teratosphaeriaceae</taxon>
        <taxon>Friedmanniomyces</taxon>
    </lineage>
</organism>
<dbReference type="FunFam" id="3.10.150.10:FF:000006">
    <property type="entry name" value="Proliferating cell nuclear antigen"/>
    <property type="match status" value="1"/>
</dbReference>
<evidence type="ECO:0000256" key="13">
    <source>
        <dbReference type="RuleBase" id="RU000641"/>
    </source>
</evidence>
<comment type="function">
    <text evidence="12">This protein is an auxiliary protein of DNA polymerase delta and is involved in the control of eukaryotic DNA replication by increasing the polymerase's processibility during elongation of the leading strand. Involved in DNA repair.</text>
</comment>
<dbReference type="Pfam" id="PF07019">
    <property type="entry name" value="EMC6"/>
    <property type="match status" value="1"/>
</dbReference>
<dbReference type="GO" id="GO:0003677">
    <property type="term" value="F:DNA binding"/>
    <property type="evidence" value="ECO:0007669"/>
    <property type="project" value="UniProtKB-KW"/>
</dbReference>
<dbReference type="GO" id="GO:0006273">
    <property type="term" value="P:lagging strand elongation"/>
    <property type="evidence" value="ECO:0007669"/>
    <property type="project" value="UniProtKB-ARBA"/>
</dbReference>